<proteinExistence type="predicted"/>
<evidence type="ECO:0000313" key="2">
    <source>
        <dbReference type="Proteomes" id="UP000492821"/>
    </source>
</evidence>
<feature type="compositionally biased region" description="Low complexity" evidence="1">
    <location>
        <begin position="34"/>
        <end position="48"/>
    </location>
</feature>
<organism evidence="2 3">
    <name type="scientific">Panagrellus redivivus</name>
    <name type="common">Microworm</name>
    <dbReference type="NCBI Taxonomy" id="6233"/>
    <lineage>
        <taxon>Eukaryota</taxon>
        <taxon>Metazoa</taxon>
        <taxon>Ecdysozoa</taxon>
        <taxon>Nematoda</taxon>
        <taxon>Chromadorea</taxon>
        <taxon>Rhabditida</taxon>
        <taxon>Tylenchina</taxon>
        <taxon>Panagrolaimomorpha</taxon>
        <taxon>Panagrolaimoidea</taxon>
        <taxon>Panagrolaimidae</taxon>
        <taxon>Panagrellus</taxon>
    </lineage>
</organism>
<feature type="compositionally biased region" description="Low complexity" evidence="1">
    <location>
        <begin position="65"/>
        <end position="79"/>
    </location>
</feature>
<name>A0A7E4VYY8_PANRE</name>
<reference evidence="3" key="2">
    <citation type="submission" date="2020-10" db="UniProtKB">
        <authorList>
            <consortium name="WormBaseParasite"/>
        </authorList>
    </citation>
    <scope>IDENTIFICATION</scope>
</reference>
<protein>
    <submittedName>
        <fullName evidence="3">J domain-containing protein</fullName>
    </submittedName>
</protein>
<keyword evidence="2" id="KW-1185">Reference proteome</keyword>
<accession>A0A7E4VYY8</accession>
<dbReference type="WBParaSite" id="Pan_g520.t1">
    <property type="protein sequence ID" value="Pan_g520.t1"/>
    <property type="gene ID" value="Pan_g520"/>
</dbReference>
<dbReference type="AlphaFoldDB" id="A0A7E4VYY8"/>
<evidence type="ECO:0000256" key="1">
    <source>
        <dbReference type="SAM" id="MobiDB-lite"/>
    </source>
</evidence>
<sequence length="127" mass="13827">MSTEYYVVYDPAMDSTTAQQQFDDYYDKLRESLSPPSDVSPDQDQSVSTLHVPVFDEGSSPADLVTDGSPSPTVVPSSETAREPSFDVSTASFSCSTAGLRKRTEKEFAAAYKENTDSTDALFKGFP</sequence>
<feature type="region of interest" description="Disordered" evidence="1">
    <location>
        <begin position="29"/>
        <end position="88"/>
    </location>
</feature>
<dbReference type="Proteomes" id="UP000492821">
    <property type="component" value="Unassembled WGS sequence"/>
</dbReference>
<reference evidence="2" key="1">
    <citation type="journal article" date="2013" name="Genetics">
        <title>The draft genome and transcriptome of Panagrellus redivivus are shaped by the harsh demands of a free-living lifestyle.</title>
        <authorList>
            <person name="Srinivasan J."/>
            <person name="Dillman A.R."/>
            <person name="Macchietto M.G."/>
            <person name="Heikkinen L."/>
            <person name="Lakso M."/>
            <person name="Fracchia K.M."/>
            <person name="Antoshechkin I."/>
            <person name="Mortazavi A."/>
            <person name="Wong G."/>
            <person name="Sternberg P.W."/>
        </authorList>
    </citation>
    <scope>NUCLEOTIDE SEQUENCE [LARGE SCALE GENOMIC DNA]</scope>
    <source>
        <strain evidence="2">MT8872</strain>
    </source>
</reference>
<evidence type="ECO:0000313" key="3">
    <source>
        <dbReference type="WBParaSite" id="Pan_g520.t1"/>
    </source>
</evidence>